<evidence type="ECO:0000256" key="2">
    <source>
        <dbReference type="SAM" id="Phobius"/>
    </source>
</evidence>
<sequence>MSSTTSDTAIFAAKLAQLSHPDSVNFSQQPIHPSTRSISKRLIDIIGAIIGLIITAFVAIPVAIATQIDDPGPIFYSQIRCGIFGKPFRIWKFRSMVINADKLKHLVKNEANGHIFKCLHDPRVTRVGRLLRSTSLDEFPQFWNVLKGDMSLVGTRPPTPDEVIHYQEHHCQRLQVKPGITGVWQANGRSSIKDFETIVSMDINYQRNWSITYDLSLIFKTIWVVLRKSGAY</sequence>
<dbReference type="Proteomes" id="UP000729701">
    <property type="component" value="Unassembled WGS sequence"/>
</dbReference>
<comment type="caution">
    <text evidence="4">The sequence shown here is derived from an EMBL/GenBank/DDBJ whole genome shotgun (WGS) entry which is preliminary data.</text>
</comment>
<evidence type="ECO:0000313" key="5">
    <source>
        <dbReference type="Proteomes" id="UP000729701"/>
    </source>
</evidence>
<reference evidence="4" key="2">
    <citation type="journal article" date="2022" name="Microbiol. Resour. Announc.">
        <title>Metagenome Sequencing to Explore Phylogenomics of Terrestrial Cyanobacteria.</title>
        <authorList>
            <person name="Ward R.D."/>
            <person name="Stajich J.E."/>
            <person name="Johansen J.R."/>
            <person name="Huntemann M."/>
            <person name="Clum A."/>
            <person name="Foster B."/>
            <person name="Foster B."/>
            <person name="Roux S."/>
            <person name="Palaniappan K."/>
            <person name="Varghese N."/>
            <person name="Mukherjee S."/>
            <person name="Reddy T.B.K."/>
            <person name="Daum C."/>
            <person name="Copeland A."/>
            <person name="Chen I.A."/>
            <person name="Ivanova N.N."/>
            <person name="Kyrpides N.C."/>
            <person name="Shapiro N."/>
            <person name="Eloe-Fadrosh E.A."/>
            <person name="Pietrasiak N."/>
        </authorList>
    </citation>
    <scope>NUCLEOTIDE SEQUENCE</scope>
    <source>
        <strain evidence="4">GSE-NOS-MK-12-04C</strain>
    </source>
</reference>
<accession>A0A951URM3</accession>
<name>A0A951URM3_9CYAN</name>
<keyword evidence="2" id="KW-0812">Transmembrane</keyword>
<dbReference type="GO" id="GO:0016780">
    <property type="term" value="F:phosphotransferase activity, for other substituted phosphate groups"/>
    <property type="evidence" value="ECO:0007669"/>
    <property type="project" value="TreeGrafter"/>
</dbReference>
<dbReference type="PANTHER" id="PTHR30576:SF10">
    <property type="entry name" value="SLL5057 PROTEIN"/>
    <property type="match status" value="1"/>
</dbReference>
<evidence type="ECO:0000259" key="3">
    <source>
        <dbReference type="Pfam" id="PF02397"/>
    </source>
</evidence>
<protein>
    <submittedName>
        <fullName evidence="4">Sugar transferase</fullName>
    </submittedName>
</protein>
<dbReference type="AlphaFoldDB" id="A0A951URM3"/>
<keyword evidence="4" id="KW-0808">Transferase</keyword>
<proteinExistence type="inferred from homology"/>
<keyword evidence="2" id="KW-0472">Membrane</keyword>
<organism evidence="4 5">
    <name type="scientific">Cyanomargarita calcarea GSE-NOS-MK-12-04C</name>
    <dbReference type="NCBI Taxonomy" id="2839659"/>
    <lineage>
        <taxon>Bacteria</taxon>
        <taxon>Bacillati</taxon>
        <taxon>Cyanobacteriota</taxon>
        <taxon>Cyanophyceae</taxon>
        <taxon>Nostocales</taxon>
        <taxon>Cyanomargaritaceae</taxon>
        <taxon>Cyanomargarita</taxon>
    </lineage>
</organism>
<evidence type="ECO:0000313" key="4">
    <source>
        <dbReference type="EMBL" id="MBW4667678.1"/>
    </source>
</evidence>
<evidence type="ECO:0000256" key="1">
    <source>
        <dbReference type="ARBA" id="ARBA00006464"/>
    </source>
</evidence>
<comment type="similarity">
    <text evidence="1">Belongs to the bacterial sugar transferase family.</text>
</comment>
<feature type="domain" description="Bacterial sugar transferase" evidence="3">
    <location>
        <begin position="40"/>
        <end position="226"/>
    </location>
</feature>
<dbReference type="InterPro" id="IPR003362">
    <property type="entry name" value="Bact_transf"/>
</dbReference>
<gene>
    <name evidence="4" type="ORF">KME60_09630</name>
</gene>
<dbReference type="Pfam" id="PF02397">
    <property type="entry name" value="Bac_transf"/>
    <property type="match status" value="1"/>
</dbReference>
<dbReference type="EMBL" id="JAHHGZ010000008">
    <property type="protein sequence ID" value="MBW4667678.1"/>
    <property type="molecule type" value="Genomic_DNA"/>
</dbReference>
<keyword evidence="2" id="KW-1133">Transmembrane helix</keyword>
<reference evidence="4" key="1">
    <citation type="submission" date="2021-05" db="EMBL/GenBank/DDBJ databases">
        <authorList>
            <person name="Pietrasiak N."/>
            <person name="Ward R."/>
            <person name="Stajich J.E."/>
            <person name="Kurbessoian T."/>
        </authorList>
    </citation>
    <scope>NUCLEOTIDE SEQUENCE</scope>
    <source>
        <strain evidence="4">GSE-NOS-MK-12-04C</strain>
    </source>
</reference>
<feature type="transmembrane region" description="Helical" evidence="2">
    <location>
        <begin position="42"/>
        <end position="64"/>
    </location>
</feature>
<dbReference type="PANTHER" id="PTHR30576">
    <property type="entry name" value="COLANIC BIOSYNTHESIS UDP-GLUCOSE LIPID CARRIER TRANSFERASE"/>
    <property type="match status" value="1"/>
</dbReference>